<comment type="similarity">
    <text evidence="2 6">Belongs to the group II decarboxylase family.</text>
</comment>
<evidence type="ECO:0000256" key="6">
    <source>
        <dbReference type="RuleBase" id="RU000382"/>
    </source>
</evidence>
<dbReference type="PRINTS" id="PR00800">
    <property type="entry name" value="YHDCRBOXLASE"/>
</dbReference>
<dbReference type="Gene3D" id="3.40.640.10">
    <property type="entry name" value="Type I PLP-dependent aspartate aminotransferase-like (Major domain)"/>
    <property type="match status" value="1"/>
</dbReference>
<dbReference type="PROSITE" id="PS00392">
    <property type="entry name" value="DDC_GAD_HDC_YDC"/>
    <property type="match status" value="1"/>
</dbReference>
<dbReference type="PANTHER" id="PTHR11999:SF165">
    <property type="entry name" value="DECARBOXYLASE, PUTATIVE (AFU_ORTHOLOGUE AFUA_2G04980)-RELATED"/>
    <property type="match status" value="1"/>
</dbReference>
<dbReference type="InterPro" id="IPR010977">
    <property type="entry name" value="Aromatic_deC"/>
</dbReference>
<dbReference type="SUPFAM" id="SSF53383">
    <property type="entry name" value="PLP-dependent transferases"/>
    <property type="match status" value="1"/>
</dbReference>
<keyword evidence="3 5" id="KW-0663">Pyridoxal phosphate</keyword>
<feature type="modified residue" description="N6-(pyridoxal phosphate)lysine" evidence="5">
    <location>
        <position position="295"/>
    </location>
</feature>
<comment type="cofactor">
    <cofactor evidence="1 5 6">
        <name>pyridoxal 5'-phosphate</name>
        <dbReference type="ChEBI" id="CHEBI:597326"/>
    </cofactor>
</comment>
<name>A0AB39TQB0_9ACTN</name>
<dbReference type="AlphaFoldDB" id="A0AB39TQB0"/>
<reference evidence="7" key="1">
    <citation type="submission" date="2024-07" db="EMBL/GenBank/DDBJ databases">
        <authorList>
            <person name="Yu S.T."/>
        </authorList>
    </citation>
    <scope>NUCLEOTIDE SEQUENCE</scope>
    <source>
        <strain evidence="7">Y1</strain>
    </source>
</reference>
<dbReference type="InterPro" id="IPR015424">
    <property type="entry name" value="PyrdxlP-dep_Trfase"/>
</dbReference>
<accession>A0AB39TQB0</accession>
<gene>
    <name evidence="7" type="ORF">AB2U05_24270</name>
</gene>
<dbReference type="GO" id="GO:0008483">
    <property type="term" value="F:transaminase activity"/>
    <property type="evidence" value="ECO:0007669"/>
    <property type="project" value="UniProtKB-KW"/>
</dbReference>
<dbReference type="InterPro" id="IPR021115">
    <property type="entry name" value="Pyridoxal-P_BS"/>
</dbReference>
<dbReference type="GO" id="GO:0006520">
    <property type="term" value="P:amino acid metabolic process"/>
    <property type="evidence" value="ECO:0007669"/>
    <property type="project" value="InterPro"/>
</dbReference>
<keyword evidence="7" id="KW-0032">Aminotransferase</keyword>
<dbReference type="GO" id="GO:0030170">
    <property type="term" value="F:pyridoxal phosphate binding"/>
    <property type="evidence" value="ECO:0007669"/>
    <property type="project" value="InterPro"/>
</dbReference>
<dbReference type="GO" id="GO:0005737">
    <property type="term" value="C:cytoplasm"/>
    <property type="evidence" value="ECO:0007669"/>
    <property type="project" value="TreeGrafter"/>
</dbReference>
<dbReference type="Gene3D" id="3.90.1150.10">
    <property type="entry name" value="Aspartate Aminotransferase, domain 1"/>
    <property type="match status" value="1"/>
</dbReference>
<sequence length="460" mass="50448">MSAAPDRMHRPDNDLVDLVFDYMRERLQYDPVPLDHPGDGEHLRAQLAGLLNQDGNNPADVLKLYDHELSRAVISADSPRYLSFIPCAPTKAALLFDMVVSCASLQGISWLEAAGAIAAENQVLRLIADRAGLPQTAGGCFVSGGSAGNLSALVVARDTARRKLAEDGRPSGPEARLRIAVADQVHSSVKNTFNIIGVEAFKVPTVNRRFTGEALRAALAADPNPETVIAVVGTAGTTNEGIVDDLAGLAEVARERDLWFHVDGAYGGAGLFAPSVRERYNGIEHADSFVVDPHKWLFAPFDCAALIYRNPQLARAVHTQDASYLDVLHTEGDEWNPTDYAYHLTRRARGLPLWFSLAVHGVQAYTDAIETGLRLARDTAQLIRDTEHLELLFDPQLSAVCFKRTGWTNDDYYRWSQQLLADQIGFVTPTGWDGETVARFAFLHPGTTMEMVREILDTMA</sequence>
<dbReference type="GO" id="GO:0004058">
    <property type="term" value="F:aromatic-L-amino-acid decarboxylase activity"/>
    <property type="evidence" value="ECO:0007669"/>
    <property type="project" value="UniProtKB-ARBA"/>
</dbReference>
<dbReference type="InterPro" id="IPR015421">
    <property type="entry name" value="PyrdxlP-dep_Trfase_major"/>
</dbReference>
<proteinExistence type="inferred from homology"/>
<organism evidence="7">
    <name type="scientific">Streptomyces sp. Y1</name>
    <dbReference type="NCBI Taxonomy" id="3238634"/>
    <lineage>
        <taxon>Bacteria</taxon>
        <taxon>Bacillati</taxon>
        <taxon>Actinomycetota</taxon>
        <taxon>Actinomycetes</taxon>
        <taxon>Kitasatosporales</taxon>
        <taxon>Streptomycetaceae</taxon>
        <taxon>Streptomyces</taxon>
    </lineage>
</organism>
<dbReference type="RefSeq" id="WP_107072826.1">
    <property type="nucleotide sequence ID" value="NZ_CP163445.1"/>
</dbReference>
<dbReference type="InterPro" id="IPR002129">
    <property type="entry name" value="PyrdxlP-dep_de-COase"/>
</dbReference>
<keyword evidence="7" id="KW-0808">Transferase</keyword>
<evidence type="ECO:0000256" key="3">
    <source>
        <dbReference type="ARBA" id="ARBA00022898"/>
    </source>
</evidence>
<evidence type="ECO:0000256" key="5">
    <source>
        <dbReference type="PIRSR" id="PIRSR602129-50"/>
    </source>
</evidence>
<dbReference type="Pfam" id="PF00282">
    <property type="entry name" value="Pyridoxal_deC"/>
    <property type="match status" value="1"/>
</dbReference>
<dbReference type="InterPro" id="IPR015422">
    <property type="entry name" value="PyrdxlP-dep_Trfase_small"/>
</dbReference>
<evidence type="ECO:0000256" key="4">
    <source>
        <dbReference type="ARBA" id="ARBA00023239"/>
    </source>
</evidence>
<protein>
    <submittedName>
        <fullName evidence="7">Aspartate aminotransferase family protein</fullName>
    </submittedName>
</protein>
<evidence type="ECO:0000313" key="7">
    <source>
        <dbReference type="EMBL" id="XDQ81362.1"/>
    </source>
</evidence>
<evidence type="ECO:0000256" key="2">
    <source>
        <dbReference type="ARBA" id="ARBA00009533"/>
    </source>
</evidence>
<evidence type="ECO:0000256" key="1">
    <source>
        <dbReference type="ARBA" id="ARBA00001933"/>
    </source>
</evidence>
<dbReference type="EMBL" id="CP163445">
    <property type="protein sequence ID" value="XDQ81362.1"/>
    <property type="molecule type" value="Genomic_DNA"/>
</dbReference>
<keyword evidence="4 6" id="KW-0456">Lyase</keyword>
<dbReference type="PANTHER" id="PTHR11999">
    <property type="entry name" value="GROUP II PYRIDOXAL-5-PHOSPHATE DECARBOXYLASE"/>
    <property type="match status" value="1"/>
</dbReference>
<dbReference type="GO" id="GO:0019752">
    <property type="term" value="P:carboxylic acid metabolic process"/>
    <property type="evidence" value="ECO:0007669"/>
    <property type="project" value="InterPro"/>
</dbReference>